<feature type="compositionally biased region" description="Basic and acidic residues" evidence="1">
    <location>
        <begin position="450"/>
        <end position="459"/>
    </location>
</feature>
<dbReference type="InterPro" id="IPR021842">
    <property type="entry name" value="DUF3435"/>
</dbReference>
<feature type="region of interest" description="Disordered" evidence="1">
    <location>
        <begin position="1"/>
        <end position="20"/>
    </location>
</feature>
<dbReference type="AlphaFoldDB" id="A0AA38RYR7"/>
<evidence type="ECO:0000256" key="1">
    <source>
        <dbReference type="SAM" id="MobiDB-lite"/>
    </source>
</evidence>
<reference evidence="2" key="1">
    <citation type="submission" date="2022-07" db="EMBL/GenBank/DDBJ databases">
        <title>Fungi with potential for degradation of polypropylene.</title>
        <authorList>
            <person name="Gostincar C."/>
        </authorList>
    </citation>
    <scope>NUCLEOTIDE SEQUENCE</scope>
    <source>
        <strain evidence="2">EXF-13308</strain>
    </source>
</reference>
<dbReference type="PANTHER" id="PTHR37535:SF4">
    <property type="entry name" value="FLUG DOMAIN-CONTAINING PROTEIN"/>
    <property type="match status" value="1"/>
</dbReference>
<evidence type="ECO:0000313" key="3">
    <source>
        <dbReference type="Proteomes" id="UP001174694"/>
    </source>
</evidence>
<dbReference type="PANTHER" id="PTHR37535">
    <property type="entry name" value="FLUG DOMAIN PROTEIN"/>
    <property type="match status" value="1"/>
</dbReference>
<dbReference type="EMBL" id="JANBVO010000003">
    <property type="protein sequence ID" value="KAJ9155542.1"/>
    <property type="molecule type" value="Genomic_DNA"/>
</dbReference>
<keyword evidence="3" id="KW-1185">Reference proteome</keyword>
<feature type="region of interest" description="Disordered" evidence="1">
    <location>
        <begin position="440"/>
        <end position="460"/>
    </location>
</feature>
<dbReference type="Proteomes" id="UP001174694">
    <property type="component" value="Unassembled WGS sequence"/>
</dbReference>
<gene>
    <name evidence="2" type="ORF">NKR23_g2110</name>
</gene>
<accession>A0AA38RYR7</accession>
<evidence type="ECO:0000313" key="2">
    <source>
        <dbReference type="EMBL" id="KAJ9155542.1"/>
    </source>
</evidence>
<sequence>MVVVHRQQKPPDHYRRRRNRYAEQGVVKKVHSDTTKVNMAGVTKKWREHCAHLDVDDYSHMDVAAKEDIMVFLEWMLDTYKRIRKRSTVHEYKRVFLMVYRKSVSRDFDKEASSEINDHINGYLTVTYALDTKMKEKPVMNVDDIYLILHHHWVLDASVFPDEQQRIGMALLLLLQAYTATRPRVLVYKPLNKNRIREHYLGWEDDDWEEEELEPEEINFKTLCYRDFNLFLLPNPEGGRDVQLMEVTLRYTKNYERRANPKTFVLYEVEDFIFDPTLLMVTMGFLDNAFDSDIRSVEEFYRVKVPPSRRSLEFRWKKEILDIPVFRQAVQTSDGLRTSPPIPGEAEALHYHTYLYYLQRLGLACGLMQILTAYMIRRGAGEAVEAVATQGQLQQVMCHINAAIYQAYINQKIQCDTVAAFLGRPSQKALMKSATHMSRYADPRAPCRPSQEKLEDIKTDPQLASLKELRDMLSQEVRGQSGSISAARTAGTEL</sequence>
<dbReference type="Pfam" id="PF11917">
    <property type="entry name" value="DUF3435"/>
    <property type="match status" value="1"/>
</dbReference>
<organism evidence="2 3">
    <name type="scientific">Pleurostoma richardsiae</name>
    <dbReference type="NCBI Taxonomy" id="41990"/>
    <lineage>
        <taxon>Eukaryota</taxon>
        <taxon>Fungi</taxon>
        <taxon>Dikarya</taxon>
        <taxon>Ascomycota</taxon>
        <taxon>Pezizomycotina</taxon>
        <taxon>Sordariomycetes</taxon>
        <taxon>Sordariomycetidae</taxon>
        <taxon>Calosphaeriales</taxon>
        <taxon>Pleurostomataceae</taxon>
        <taxon>Pleurostoma</taxon>
    </lineage>
</organism>
<comment type="caution">
    <text evidence="2">The sequence shown here is derived from an EMBL/GenBank/DDBJ whole genome shotgun (WGS) entry which is preliminary data.</text>
</comment>
<name>A0AA38RYR7_9PEZI</name>
<proteinExistence type="predicted"/>
<protein>
    <submittedName>
        <fullName evidence="2">DUF3435 domain protein</fullName>
    </submittedName>
</protein>